<feature type="transmembrane region" description="Helical" evidence="5">
    <location>
        <begin position="150"/>
        <end position="170"/>
    </location>
</feature>
<evidence type="ECO:0000256" key="3">
    <source>
        <dbReference type="ARBA" id="ARBA00022989"/>
    </source>
</evidence>
<feature type="transmembrane region" description="Helical" evidence="5">
    <location>
        <begin position="330"/>
        <end position="347"/>
    </location>
</feature>
<evidence type="ECO:0000256" key="1">
    <source>
        <dbReference type="ARBA" id="ARBA00004141"/>
    </source>
</evidence>
<dbReference type="Pfam" id="PF01699">
    <property type="entry name" value="Na_Ca_ex"/>
    <property type="match status" value="2"/>
</dbReference>
<name>A0A1A9QFL2_9MOLU</name>
<feature type="transmembrane region" description="Helical" evidence="5">
    <location>
        <begin position="229"/>
        <end position="250"/>
    </location>
</feature>
<evidence type="ECO:0000256" key="4">
    <source>
        <dbReference type="ARBA" id="ARBA00023136"/>
    </source>
</evidence>
<proteinExistence type="predicted"/>
<dbReference type="GO" id="GO:0016020">
    <property type="term" value="C:membrane"/>
    <property type="evidence" value="ECO:0007669"/>
    <property type="project" value="UniProtKB-SubCell"/>
</dbReference>
<sequence>MHPLLFFAFLLCFIGIVITAYWSIESIKALAVKYKLSDTFVGALFLSVGTSFPEFINSIASGFHDKGQTNPTYALYSFYNVTGANIWQVVFLSVAIAVITINCAVKKKQQDLDQISTIFWEDSIFSWELIFWETILLIGIFFVPPLFESFNFKGFNLINLVFLWVWIWYLKKTYQHDSKNSNRRLEFNFFNDWNKYSLLAITLFLWIVFGSLAYANFYITSMLPLPKSAAFGIILSFITSTPEFSALYFLFRKREYLIAVGGFFGSSLFNLTLPTYTNWISSNSLMGKRHLNQDLSNNKIGFWLLLNLLLLVLFLFSFQKKEKWRNTIQIANGCSMITLYISLNILLNSLSI</sequence>
<dbReference type="InterPro" id="IPR044880">
    <property type="entry name" value="NCX_ion-bd_dom_sf"/>
</dbReference>
<evidence type="ECO:0000256" key="5">
    <source>
        <dbReference type="SAM" id="Phobius"/>
    </source>
</evidence>
<keyword evidence="8" id="KW-1185">Reference proteome</keyword>
<feature type="transmembrane region" description="Helical" evidence="5">
    <location>
        <begin position="125"/>
        <end position="144"/>
    </location>
</feature>
<evidence type="ECO:0000313" key="8">
    <source>
        <dbReference type="Proteomes" id="UP000077623"/>
    </source>
</evidence>
<feature type="transmembrane region" description="Helical" evidence="5">
    <location>
        <begin position="36"/>
        <end position="56"/>
    </location>
</feature>
<accession>A0A1A9QFL2</accession>
<feature type="transmembrane region" description="Helical" evidence="5">
    <location>
        <begin position="257"/>
        <end position="280"/>
    </location>
</feature>
<comment type="caution">
    <text evidence="7">The sequence shown here is derived from an EMBL/GenBank/DDBJ whole genome shotgun (WGS) entry which is preliminary data.</text>
</comment>
<feature type="transmembrane region" description="Helical" evidence="5">
    <location>
        <begin position="196"/>
        <end position="217"/>
    </location>
</feature>
<dbReference type="AlphaFoldDB" id="A0A1A9QFL2"/>
<organism evidence="7 8">
    <name type="scientific">Candidatus Mycoplasma haematobovis</name>
    <dbReference type="NCBI Taxonomy" id="432608"/>
    <lineage>
        <taxon>Bacteria</taxon>
        <taxon>Bacillati</taxon>
        <taxon>Mycoplasmatota</taxon>
        <taxon>Mollicutes</taxon>
        <taxon>Mycoplasmataceae</taxon>
        <taxon>Mycoplasma</taxon>
    </lineage>
</organism>
<dbReference type="Proteomes" id="UP000077623">
    <property type="component" value="Unassembled WGS sequence"/>
</dbReference>
<gene>
    <name evidence="7" type="ORF">A6V39_01585</name>
</gene>
<comment type="subcellular location">
    <subcellularLocation>
        <location evidence="1">Membrane</location>
        <topology evidence="1">Multi-pass membrane protein</topology>
    </subcellularLocation>
</comment>
<dbReference type="EMBL" id="LWUJ01000010">
    <property type="protein sequence ID" value="OAL10736.1"/>
    <property type="molecule type" value="Genomic_DNA"/>
</dbReference>
<dbReference type="Gene3D" id="1.20.1420.30">
    <property type="entry name" value="NCX, central ion-binding region"/>
    <property type="match status" value="1"/>
</dbReference>
<feature type="transmembrane region" description="Helical" evidence="5">
    <location>
        <begin position="86"/>
        <end position="105"/>
    </location>
</feature>
<dbReference type="InterPro" id="IPR004837">
    <property type="entry name" value="NaCa_Exmemb"/>
</dbReference>
<evidence type="ECO:0000256" key="2">
    <source>
        <dbReference type="ARBA" id="ARBA00022692"/>
    </source>
</evidence>
<evidence type="ECO:0000259" key="6">
    <source>
        <dbReference type="Pfam" id="PF01699"/>
    </source>
</evidence>
<feature type="transmembrane region" description="Helical" evidence="5">
    <location>
        <begin position="6"/>
        <end position="24"/>
    </location>
</feature>
<dbReference type="RefSeq" id="WP_187149973.1">
    <property type="nucleotide sequence ID" value="NZ_LWUJ01000010.1"/>
</dbReference>
<keyword evidence="2 5" id="KW-0812">Transmembrane</keyword>
<feature type="domain" description="Sodium/calcium exchanger membrane region" evidence="6">
    <location>
        <begin position="203"/>
        <end position="342"/>
    </location>
</feature>
<dbReference type="GO" id="GO:0055085">
    <property type="term" value="P:transmembrane transport"/>
    <property type="evidence" value="ECO:0007669"/>
    <property type="project" value="InterPro"/>
</dbReference>
<evidence type="ECO:0000313" key="7">
    <source>
        <dbReference type="EMBL" id="OAL10736.1"/>
    </source>
</evidence>
<keyword evidence="4 5" id="KW-0472">Membrane</keyword>
<feature type="domain" description="Sodium/calcium exchanger membrane region" evidence="6">
    <location>
        <begin position="5"/>
        <end position="148"/>
    </location>
</feature>
<dbReference type="STRING" id="432608.A6V39_01585"/>
<keyword evidence="3 5" id="KW-1133">Transmembrane helix</keyword>
<feature type="transmembrane region" description="Helical" evidence="5">
    <location>
        <begin position="300"/>
        <end position="318"/>
    </location>
</feature>
<reference evidence="8" key="1">
    <citation type="submission" date="2016-04" db="EMBL/GenBank/DDBJ databases">
        <authorList>
            <person name="Quiroz-Castaneda R.E."/>
            <person name="Martinez-Ocampo F."/>
        </authorList>
    </citation>
    <scope>NUCLEOTIDE SEQUENCE [LARGE SCALE GENOMIC DNA]</scope>
    <source>
        <strain evidence="8">INIFAP01</strain>
    </source>
</reference>
<protein>
    <submittedName>
        <fullName evidence="7">Sodium:calcium antiporter</fullName>
    </submittedName>
</protein>